<dbReference type="RefSeq" id="WP_197643762.1">
    <property type="nucleotide sequence ID" value="NZ_JAEACP010000010.1"/>
</dbReference>
<accession>A0ABV7E1V8</accession>
<organism evidence="1 2">
    <name type="scientific">Tabrizicola soli</name>
    <dbReference type="NCBI Taxonomy" id="2185115"/>
    <lineage>
        <taxon>Bacteria</taxon>
        <taxon>Pseudomonadati</taxon>
        <taxon>Pseudomonadota</taxon>
        <taxon>Alphaproteobacteria</taxon>
        <taxon>Rhodobacterales</taxon>
        <taxon>Paracoccaceae</taxon>
        <taxon>Tabrizicola</taxon>
    </lineage>
</organism>
<evidence type="ECO:0000313" key="1">
    <source>
        <dbReference type="EMBL" id="MFC3088688.1"/>
    </source>
</evidence>
<gene>
    <name evidence="1" type="ORF">ACFOD6_21820</name>
</gene>
<sequence>MNGFGRLVRRVIERVRIERELAALPAEGAADFGSTAGELAAASRMKADVPERMGRMAEKLGAAGEFAGVDRYRVLDMARVCDRCGARRVCGHVLYEDGGADPADFCPNAANYRELVAGQA</sequence>
<comment type="caution">
    <text evidence="1">The sequence shown here is derived from an EMBL/GenBank/DDBJ whole genome shotgun (WGS) entry which is preliminary data.</text>
</comment>
<name>A0ABV7E1V8_9RHOB</name>
<dbReference type="Proteomes" id="UP001595445">
    <property type="component" value="Unassembled WGS sequence"/>
</dbReference>
<dbReference type="EMBL" id="JBHRSM010000054">
    <property type="protein sequence ID" value="MFC3088688.1"/>
    <property type="molecule type" value="Genomic_DNA"/>
</dbReference>
<proteinExistence type="predicted"/>
<keyword evidence="2" id="KW-1185">Reference proteome</keyword>
<protein>
    <submittedName>
        <fullName evidence="1">Uncharacterized protein</fullName>
    </submittedName>
</protein>
<evidence type="ECO:0000313" key="2">
    <source>
        <dbReference type="Proteomes" id="UP001595445"/>
    </source>
</evidence>
<reference evidence="2" key="1">
    <citation type="journal article" date="2019" name="Int. J. Syst. Evol. Microbiol.">
        <title>The Global Catalogue of Microorganisms (GCM) 10K type strain sequencing project: providing services to taxonomists for standard genome sequencing and annotation.</title>
        <authorList>
            <consortium name="The Broad Institute Genomics Platform"/>
            <consortium name="The Broad Institute Genome Sequencing Center for Infectious Disease"/>
            <person name="Wu L."/>
            <person name="Ma J."/>
        </authorList>
    </citation>
    <scope>NUCLEOTIDE SEQUENCE [LARGE SCALE GENOMIC DNA]</scope>
    <source>
        <strain evidence="2">KCTC 62102</strain>
    </source>
</reference>